<reference evidence="2 3" key="1">
    <citation type="submission" date="2020-05" db="EMBL/GenBank/DDBJ databases">
        <title>Identification and distribution of gene clusters putatively required for synthesis of sphingolipid metabolism inhibitors in phylogenetically diverse species of the filamentous fungus Fusarium.</title>
        <authorList>
            <person name="Kim H.-S."/>
            <person name="Busman M."/>
            <person name="Brown D.W."/>
            <person name="Divon H."/>
            <person name="Uhlig S."/>
            <person name="Proctor R.H."/>
        </authorList>
    </citation>
    <scope>NUCLEOTIDE SEQUENCE [LARGE SCALE GENOMIC DNA]</scope>
    <source>
        <strain evidence="2 3">NRRL 13617</strain>
    </source>
</reference>
<organism evidence="2 3">
    <name type="scientific">Fusarium phyllophilum</name>
    <dbReference type="NCBI Taxonomy" id="47803"/>
    <lineage>
        <taxon>Eukaryota</taxon>
        <taxon>Fungi</taxon>
        <taxon>Dikarya</taxon>
        <taxon>Ascomycota</taxon>
        <taxon>Pezizomycotina</taxon>
        <taxon>Sordariomycetes</taxon>
        <taxon>Hypocreomycetidae</taxon>
        <taxon>Hypocreales</taxon>
        <taxon>Nectriaceae</taxon>
        <taxon>Fusarium</taxon>
        <taxon>Fusarium fujikuroi species complex</taxon>
    </lineage>
</organism>
<evidence type="ECO:0000313" key="3">
    <source>
        <dbReference type="Proteomes" id="UP000582016"/>
    </source>
</evidence>
<comment type="caution">
    <text evidence="2">The sequence shown here is derived from an EMBL/GenBank/DDBJ whole genome shotgun (WGS) entry which is preliminary data.</text>
</comment>
<dbReference type="AlphaFoldDB" id="A0A8H5JN43"/>
<sequence length="81" mass="9663">MPGATENTQERTADLSIEANNAAETYLRYLQDEIQRLKDEKDRDRWILELVEQNELLEKEIQRLAEQMKKLSPEKEQETEK</sequence>
<dbReference type="EMBL" id="JAAOAQ010000276">
    <property type="protein sequence ID" value="KAF5557621.1"/>
    <property type="molecule type" value="Genomic_DNA"/>
</dbReference>
<dbReference type="OrthoDB" id="5095773at2759"/>
<keyword evidence="1" id="KW-0175">Coiled coil</keyword>
<evidence type="ECO:0000256" key="1">
    <source>
        <dbReference type="SAM" id="Coils"/>
    </source>
</evidence>
<evidence type="ECO:0000313" key="2">
    <source>
        <dbReference type="EMBL" id="KAF5557621.1"/>
    </source>
</evidence>
<proteinExistence type="predicted"/>
<feature type="coiled-coil region" evidence="1">
    <location>
        <begin position="20"/>
        <end position="74"/>
    </location>
</feature>
<name>A0A8H5JN43_9HYPO</name>
<keyword evidence="3" id="KW-1185">Reference proteome</keyword>
<dbReference type="Proteomes" id="UP000582016">
    <property type="component" value="Unassembled WGS sequence"/>
</dbReference>
<accession>A0A8H5JN43</accession>
<gene>
    <name evidence="2" type="ORF">FPHYL_7640</name>
</gene>
<protein>
    <submittedName>
        <fullName evidence="2">Uncharacterized protein</fullName>
    </submittedName>
</protein>